<dbReference type="EMBL" id="QZEW01000205">
    <property type="protein sequence ID" value="RJK98686.1"/>
    <property type="molecule type" value="Genomic_DNA"/>
</dbReference>
<gene>
    <name evidence="1" type="ORF">D3P05_23705</name>
</gene>
<organism evidence="1 2">
    <name type="scientific">Paracoccus siganidrum</name>
    <dbReference type="NCBI Taxonomy" id="1276757"/>
    <lineage>
        <taxon>Bacteria</taxon>
        <taxon>Pseudomonadati</taxon>
        <taxon>Pseudomonadota</taxon>
        <taxon>Alphaproteobacteria</taxon>
        <taxon>Rhodobacterales</taxon>
        <taxon>Paracoccaceae</taxon>
        <taxon>Paracoccus</taxon>
    </lineage>
</organism>
<dbReference type="Proteomes" id="UP000283587">
    <property type="component" value="Unassembled WGS sequence"/>
</dbReference>
<accession>A0A418ZQV2</accession>
<proteinExistence type="predicted"/>
<protein>
    <submittedName>
        <fullName evidence="1">Uncharacterized protein</fullName>
    </submittedName>
</protein>
<sequence>MWEDAVDPNAFLKTLHNYVFFEDGLTVGELMENLAPWAGTMAGAASMDFSAFLAEVRHEPTALQEEVSHIALRYRICIRPVPAFKKQDEPLSKTKDERYVFAPGQPIRTGRLTIDEGWDSYAVLKPEHRHHYDGSESISLNVSPMNEWKHLPILIDEAGVLYDETALASSAAYLGTRKALTRKDHPNVAAKTLPNGRRGMHEISIDAPCPTFFDVIILGFIWEVGFHYSPVKRTRFRKELLEQVARLDAGGAGIEEEKKELSRMNQARFEAGLAMIKRLEASASRLGLPLMEN</sequence>
<name>A0A418ZQV2_9RHOB</name>
<keyword evidence="2" id="KW-1185">Reference proteome</keyword>
<dbReference type="AlphaFoldDB" id="A0A418ZQV2"/>
<evidence type="ECO:0000313" key="2">
    <source>
        <dbReference type="Proteomes" id="UP000283587"/>
    </source>
</evidence>
<comment type="caution">
    <text evidence="1">The sequence shown here is derived from an EMBL/GenBank/DDBJ whole genome shotgun (WGS) entry which is preliminary data.</text>
</comment>
<evidence type="ECO:0000313" key="1">
    <source>
        <dbReference type="EMBL" id="RJK98686.1"/>
    </source>
</evidence>
<reference evidence="2" key="1">
    <citation type="submission" date="2018-09" db="EMBL/GenBank/DDBJ databases">
        <title>Paracoccus onubensis nov. sp. a moderate halophilic bacterium isolated from Gruta de las Maravillas (Aracena, Spain).</title>
        <authorList>
            <person name="Jurado V."/>
            <person name="Gutierrez-Patricio S."/>
            <person name="Gonzalez-Pimentel J.L."/>
            <person name="Miller A.Z."/>
            <person name="Laiz L."/>
            <person name="Saiz-Jimenez C."/>
        </authorList>
    </citation>
    <scope>NUCLEOTIDE SEQUENCE [LARGE SCALE GENOMIC DNA]</scope>
    <source>
        <strain evidence="2">DSM 26381</strain>
    </source>
</reference>